<dbReference type="PANTHER" id="PTHR30438:SF2">
    <property type="entry name" value="MEMBRANE PROTEIN"/>
    <property type="match status" value="1"/>
</dbReference>
<dbReference type="Gene3D" id="2.40.50.100">
    <property type="match status" value="1"/>
</dbReference>
<evidence type="ECO:0000259" key="2">
    <source>
        <dbReference type="Pfam" id="PF25917"/>
    </source>
</evidence>
<dbReference type="GO" id="GO:0005886">
    <property type="term" value="C:plasma membrane"/>
    <property type="evidence" value="ECO:0007669"/>
    <property type="project" value="TreeGrafter"/>
</dbReference>
<dbReference type="InterPro" id="IPR058625">
    <property type="entry name" value="MdtA-like_BSH"/>
</dbReference>
<sequence length="356" mass="38379">MPKLRRLSLFAALALLGVAAYFGYRHFRPGDLPEGFVRSNGRIEAVEIDVAAKTAGRIAEIAVDEGDFIEAGQKLATMDVATLRAQLREAEANLEQAKIGVDTAEAEVRQQEAQRDAANALVAQRQAELGALDKDLDRTRQLLQRGTTSQQQLDQGTAAVESGKAALGAARAQVAAADAAISHARSSVVAVRAQIAAAEATKERIEADIADSTLRSPRSGRIQYRVAQPGEVVGAGGAVLNLVDLTDVFMTFFLPTEAAGRVAVGSEVRIVLDAAPEYVVPARVTYVADVAQFTPKTVETEEERQKLSFRVKAGVDRDVLERYVQYVKTGLPGVAHVRLDQTRDWPENLAVRLPDE</sequence>
<reference evidence="3" key="1">
    <citation type="submission" date="2022-01" db="EMBL/GenBank/DDBJ databases">
        <title>Jiella avicenniae sp. nov., a novel endophytic bacterium isolated from bark of Avicennia marina.</title>
        <authorList>
            <person name="Tuo L."/>
        </authorList>
    </citation>
    <scope>NUCLEOTIDE SEQUENCE</scope>
    <source>
        <strain evidence="3">CBK1P-4</strain>
    </source>
</reference>
<dbReference type="Gene3D" id="1.10.287.470">
    <property type="entry name" value="Helix hairpin bin"/>
    <property type="match status" value="2"/>
</dbReference>
<protein>
    <submittedName>
        <fullName evidence="3">HlyD family efflux transporter periplasmic adaptor subunit</fullName>
    </submittedName>
</protein>
<organism evidence="3 4">
    <name type="scientific">Jiella avicenniae</name>
    <dbReference type="NCBI Taxonomy" id="2907202"/>
    <lineage>
        <taxon>Bacteria</taxon>
        <taxon>Pseudomonadati</taxon>
        <taxon>Pseudomonadota</taxon>
        <taxon>Alphaproteobacteria</taxon>
        <taxon>Hyphomicrobiales</taxon>
        <taxon>Aurantimonadaceae</taxon>
        <taxon>Jiella</taxon>
    </lineage>
</organism>
<feature type="coiled-coil region" evidence="1">
    <location>
        <begin position="188"/>
        <end position="215"/>
    </location>
</feature>
<gene>
    <name evidence="3" type="ORF">LZD57_21610</name>
</gene>
<feature type="domain" description="Multidrug resistance protein MdtA-like barrel-sandwich hybrid" evidence="2">
    <location>
        <begin position="48"/>
        <end position="243"/>
    </location>
</feature>
<dbReference type="RefSeq" id="WP_233721667.1">
    <property type="nucleotide sequence ID" value="NZ_JAJUWU010000026.1"/>
</dbReference>
<dbReference type="Proteomes" id="UP001139035">
    <property type="component" value="Unassembled WGS sequence"/>
</dbReference>
<evidence type="ECO:0000256" key="1">
    <source>
        <dbReference type="SAM" id="Coils"/>
    </source>
</evidence>
<evidence type="ECO:0000313" key="3">
    <source>
        <dbReference type="EMBL" id="MCE7030592.1"/>
    </source>
</evidence>
<comment type="caution">
    <text evidence="3">The sequence shown here is derived from an EMBL/GenBank/DDBJ whole genome shotgun (WGS) entry which is preliminary data.</text>
</comment>
<name>A0A9X1P3A6_9HYPH</name>
<proteinExistence type="predicted"/>
<dbReference type="AlphaFoldDB" id="A0A9X1P3A6"/>
<keyword evidence="4" id="KW-1185">Reference proteome</keyword>
<evidence type="ECO:0000313" key="4">
    <source>
        <dbReference type="Proteomes" id="UP001139035"/>
    </source>
</evidence>
<dbReference type="Pfam" id="PF25917">
    <property type="entry name" value="BSH_RND"/>
    <property type="match status" value="1"/>
</dbReference>
<dbReference type="SUPFAM" id="SSF111369">
    <property type="entry name" value="HlyD-like secretion proteins"/>
    <property type="match status" value="2"/>
</dbReference>
<dbReference type="PANTHER" id="PTHR30438">
    <property type="entry name" value="36 KDA ANTIGEN-RELATED"/>
    <property type="match status" value="1"/>
</dbReference>
<keyword evidence="1" id="KW-0175">Coiled coil</keyword>
<accession>A0A9X1P3A6</accession>
<dbReference type="EMBL" id="JAJUWU010000026">
    <property type="protein sequence ID" value="MCE7030592.1"/>
    <property type="molecule type" value="Genomic_DNA"/>
</dbReference>
<feature type="coiled-coil region" evidence="1">
    <location>
        <begin position="73"/>
        <end position="128"/>
    </location>
</feature>
<dbReference type="Gene3D" id="2.40.30.170">
    <property type="match status" value="1"/>
</dbReference>